<keyword evidence="3" id="KW-0813">Transport</keyword>
<dbReference type="PANTHER" id="PTHR11955">
    <property type="entry name" value="FATTY ACID BINDING PROTEIN"/>
    <property type="match status" value="1"/>
</dbReference>
<dbReference type="CDD" id="cd00742">
    <property type="entry name" value="FABP"/>
    <property type="match status" value="1"/>
</dbReference>
<sequence length="145" mass="16449">MDAFLGSWKLDHSEGFDEVMSRLGVNFVTRKAGNTLKPTVTVTKEGDHYKMVTASTFKTCHFEFKLGEPFEETTLDGRKVTSTVTLEGDVMKQVQVGDKTTEIERRIDGDHMKTVSDTCEVFRSPILLLFSFRAYIFIYSLMEGT</sequence>
<dbReference type="AlphaFoldDB" id="A0A183TU28"/>
<dbReference type="Gene3D" id="2.40.128.20">
    <property type="match status" value="1"/>
</dbReference>
<dbReference type="WBParaSite" id="SSLN_0002071801-mRNA-1">
    <property type="protein sequence ID" value="SSLN_0002071801-mRNA-1"/>
    <property type="gene ID" value="SSLN_0002071801"/>
</dbReference>
<evidence type="ECO:0000256" key="2">
    <source>
        <dbReference type="ARBA" id="ARBA00023121"/>
    </source>
</evidence>
<dbReference type="PROSITE" id="PS00214">
    <property type="entry name" value="FABP"/>
    <property type="match status" value="1"/>
</dbReference>
<evidence type="ECO:0000313" key="6">
    <source>
        <dbReference type="Proteomes" id="UP000275846"/>
    </source>
</evidence>
<dbReference type="OrthoDB" id="412780at2759"/>
<feature type="domain" description="Cytosolic fatty-acid binding proteins" evidence="4">
    <location>
        <begin position="6"/>
        <end position="23"/>
    </location>
</feature>
<keyword evidence="2" id="KW-0446">Lipid-binding</keyword>
<proteinExistence type="inferred from homology"/>
<evidence type="ECO:0000259" key="4">
    <source>
        <dbReference type="PROSITE" id="PS00214"/>
    </source>
</evidence>
<dbReference type="GO" id="GO:0008289">
    <property type="term" value="F:lipid binding"/>
    <property type="evidence" value="ECO:0007669"/>
    <property type="project" value="UniProtKB-KW"/>
</dbReference>
<organism evidence="7">
    <name type="scientific">Schistocephalus solidus</name>
    <name type="common">Tapeworm</name>
    <dbReference type="NCBI Taxonomy" id="70667"/>
    <lineage>
        <taxon>Eukaryota</taxon>
        <taxon>Metazoa</taxon>
        <taxon>Spiralia</taxon>
        <taxon>Lophotrochozoa</taxon>
        <taxon>Platyhelminthes</taxon>
        <taxon>Cestoda</taxon>
        <taxon>Eucestoda</taxon>
        <taxon>Diphyllobothriidea</taxon>
        <taxon>Diphyllobothriidae</taxon>
        <taxon>Schistocephalus</taxon>
    </lineage>
</organism>
<comment type="similarity">
    <text evidence="1 3">Belongs to the calycin superfamily. Fatty-acid binding protein (FABP) family.</text>
</comment>
<dbReference type="Proteomes" id="UP000275846">
    <property type="component" value="Unassembled WGS sequence"/>
</dbReference>
<dbReference type="Pfam" id="PF00061">
    <property type="entry name" value="Lipocalin"/>
    <property type="match status" value="1"/>
</dbReference>
<evidence type="ECO:0000313" key="5">
    <source>
        <dbReference type="EMBL" id="VDM06362.1"/>
    </source>
</evidence>
<dbReference type="SUPFAM" id="SSF50814">
    <property type="entry name" value="Lipocalins"/>
    <property type="match status" value="1"/>
</dbReference>
<dbReference type="STRING" id="70667.A0A183TU28"/>
<dbReference type="InterPro" id="IPR012674">
    <property type="entry name" value="Calycin"/>
</dbReference>
<evidence type="ECO:0000256" key="1">
    <source>
        <dbReference type="ARBA" id="ARBA00008390"/>
    </source>
</evidence>
<evidence type="ECO:0000313" key="7">
    <source>
        <dbReference type="WBParaSite" id="SSLN_0002071801-mRNA-1"/>
    </source>
</evidence>
<evidence type="ECO:0000256" key="3">
    <source>
        <dbReference type="RuleBase" id="RU003696"/>
    </source>
</evidence>
<keyword evidence="6" id="KW-1185">Reference proteome</keyword>
<dbReference type="EMBL" id="UYSU01051046">
    <property type="protein sequence ID" value="VDM06362.1"/>
    <property type="molecule type" value="Genomic_DNA"/>
</dbReference>
<dbReference type="FunFam" id="2.40.128.20:FF:000001">
    <property type="entry name" value="Fatty acid-binding protein, adipocyte"/>
    <property type="match status" value="1"/>
</dbReference>
<reference evidence="5 6" key="2">
    <citation type="submission" date="2018-11" db="EMBL/GenBank/DDBJ databases">
        <authorList>
            <consortium name="Pathogen Informatics"/>
        </authorList>
    </citation>
    <scope>NUCLEOTIDE SEQUENCE [LARGE SCALE GENOMIC DNA]</scope>
    <source>
        <strain evidence="5 6">NST_G2</strain>
    </source>
</reference>
<accession>A0A183TU28</accession>
<dbReference type="InterPro" id="IPR031259">
    <property type="entry name" value="ILBP"/>
</dbReference>
<dbReference type="InterPro" id="IPR000463">
    <property type="entry name" value="Fatty_acid-bd"/>
</dbReference>
<dbReference type="PRINTS" id="PR00178">
    <property type="entry name" value="FATTYACIDBP"/>
</dbReference>
<protein>
    <submittedName>
        <fullName evidence="7">FABP domain-containing protein</fullName>
    </submittedName>
</protein>
<dbReference type="InterPro" id="IPR000566">
    <property type="entry name" value="Lipocln_cytosolic_FA-bd_dom"/>
</dbReference>
<gene>
    <name evidence="5" type="ORF">SSLN_LOCUS19976</name>
</gene>
<reference evidence="7" key="1">
    <citation type="submission" date="2016-06" db="UniProtKB">
        <authorList>
            <consortium name="WormBaseParasite"/>
        </authorList>
    </citation>
    <scope>IDENTIFICATION</scope>
</reference>
<name>A0A183TU28_SCHSO</name>